<dbReference type="GO" id="GO:0009425">
    <property type="term" value="C:bacterial-type flagellum basal body"/>
    <property type="evidence" value="ECO:0007669"/>
    <property type="project" value="UniProtKB-SubCell"/>
</dbReference>
<dbReference type="SUPFAM" id="SSF117143">
    <property type="entry name" value="Flagellar hook protein flgE"/>
    <property type="match status" value="1"/>
</dbReference>
<dbReference type="InterPro" id="IPR037925">
    <property type="entry name" value="FlgE/F/G-like"/>
</dbReference>
<comment type="subcellular location">
    <subcellularLocation>
        <location evidence="1 4">Bacterial flagellum basal body</location>
    </subcellularLocation>
</comment>
<dbReference type="NCBIfam" id="TIGR03506">
    <property type="entry name" value="FlgEFG_subfam"/>
    <property type="match status" value="1"/>
</dbReference>
<proteinExistence type="inferred from homology"/>
<keyword evidence="8" id="KW-1185">Reference proteome</keyword>
<keyword evidence="3 4" id="KW-0975">Bacterial flagellum</keyword>
<dbReference type="AlphaFoldDB" id="A0A848GWC9"/>
<sequence>MDSILALSLEAMQAGMARMDRAGMNLANAQTAGYKREVMLANFAQRLQPADGAAAPAATAVHLDLRQGTMQTTGQSLDLALSGPAWFEVATAQGNAYTRMGNFRRDAQGRLVTAQGQPVLGTSGEITLPDGIPVIDVQGRIFESVAGAGQARLRGEPVAQLRLVAFEDGAVSHRLGDGLVAFDGSPRLADGETEVRQGYLENSNVRSADEMVQLLQTLRHFESMQKVALAYDEMLSNALRKLADNP</sequence>
<feature type="domain" description="Flagellar basal-body/hook protein C-terminal" evidence="5">
    <location>
        <begin position="196"/>
        <end position="240"/>
    </location>
</feature>
<gene>
    <name evidence="7" type="ORF">HHL11_04075</name>
</gene>
<keyword evidence="7" id="KW-0969">Cilium</keyword>
<evidence type="ECO:0000259" key="5">
    <source>
        <dbReference type="Pfam" id="PF06429"/>
    </source>
</evidence>
<accession>A0A848GWC9</accession>
<dbReference type="EMBL" id="JABBFX010000001">
    <property type="protein sequence ID" value="NML42915.1"/>
    <property type="molecule type" value="Genomic_DNA"/>
</dbReference>
<dbReference type="RefSeq" id="WP_169417162.1">
    <property type="nucleotide sequence ID" value="NZ_JABBFX010000001.1"/>
</dbReference>
<dbReference type="Pfam" id="PF22692">
    <property type="entry name" value="LlgE_F_G_D1"/>
    <property type="match status" value="1"/>
</dbReference>
<evidence type="ECO:0000256" key="1">
    <source>
        <dbReference type="ARBA" id="ARBA00004117"/>
    </source>
</evidence>
<evidence type="ECO:0000256" key="4">
    <source>
        <dbReference type="RuleBase" id="RU362116"/>
    </source>
</evidence>
<dbReference type="Proteomes" id="UP000541185">
    <property type="component" value="Unassembled WGS sequence"/>
</dbReference>
<evidence type="ECO:0000259" key="6">
    <source>
        <dbReference type="Pfam" id="PF22692"/>
    </source>
</evidence>
<keyword evidence="7" id="KW-0966">Cell projection</keyword>
<evidence type="ECO:0000313" key="8">
    <source>
        <dbReference type="Proteomes" id="UP000541185"/>
    </source>
</evidence>
<comment type="caution">
    <text evidence="7">The sequence shown here is derived from an EMBL/GenBank/DDBJ whole genome shotgun (WGS) entry which is preliminary data.</text>
</comment>
<dbReference type="InterPro" id="IPR010930">
    <property type="entry name" value="Flg_bb/hook_C_dom"/>
</dbReference>
<reference evidence="7 8" key="1">
    <citation type="submission" date="2020-04" db="EMBL/GenBank/DDBJ databases">
        <title>Ramlibacter sp. G-1-2-2 isolated from soil.</title>
        <authorList>
            <person name="Dahal R.H."/>
        </authorList>
    </citation>
    <scope>NUCLEOTIDE SEQUENCE [LARGE SCALE GENOMIC DNA]</scope>
    <source>
        <strain evidence="7 8">G-1-2-2</strain>
    </source>
</reference>
<dbReference type="GO" id="GO:0071973">
    <property type="term" value="P:bacterial-type flagellum-dependent cell motility"/>
    <property type="evidence" value="ECO:0007669"/>
    <property type="project" value="UniProtKB-UniRule"/>
</dbReference>
<keyword evidence="7" id="KW-0282">Flagellum</keyword>
<dbReference type="InterPro" id="IPR020013">
    <property type="entry name" value="Flagellar_FlgE/F/G"/>
</dbReference>
<dbReference type="InterPro" id="IPR053967">
    <property type="entry name" value="LlgE_F_G-like_D1"/>
</dbReference>
<comment type="similarity">
    <text evidence="2 4">Belongs to the flagella basal body rod proteins family.</text>
</comment>
<evidence type="ECO:0000256" key="3">
    <source>
        <dbReference type="ARBA" id="ARBA00023143"/>
    </source>
</evidence>
<organism evidence="7 8">
    <name type="scientific">Ramlibacter agri</name>
    <dbReference type="NCBI Taxonomy" id="2728837"/>
    <lineage>
        <taxon>Bacteria</taxon>
        <taxon>Pseudomonadati</taxon>
        <taxon>Pseudomonadota</taxon>
        <taxon>Betaproteobacteria</taxon>
        <taxon>Burkholderiales</taxon>
        <taxon>Comamonadaceae</taxon>
        <taxon>Ramlibacter</taxon>
    </lineage>
</organism>
<evidence type="ECO:0000256" key="2">
    <source>
        <dbReference type="ARBA" id="ARBA00009677"/>
    </source>
</evidence>
<dbReference type="Pfam" id="PF06429">
    <property type="entry name" value="Flg_bbr_C"/>
    <property type="match status" value="1"/>
</dbReference>
<dbReference type="PANTHER" id="PTHR30435">
    <property type="entry name" value="FLAGELLAR PROTEIN"/>
    <property type="match status" value="1"/>
</dbReference>
<feature type="domain" description="Flagellar hook protein FlgE/F/G-like D1" evidence="6">
    <location>
        <begin position="80"/>
        <end position="137"/>
    </location>
</feature>
<dbReference type="PANTHER" id="PTHR30435:SF19">
    <property type="entry name" value="FLAGELLAR BASAL-BODY ROD PROTEIN FLGG"/>
    <property type="match status" value="1"/>
</dbReference>
<name>A0A848GWC9_9BURK</name>
<evidence type="ECO:0000313" key="7">
    <source>
        <dbReference type="EMBL" id="NML42915.1"/>
    </source>
</evidence>
<protein>
    <submittedName>
        <fullName evidence="7">Flagellar hook-basal body protein</fullName>
    </submittedName>
</protein>